<reference evidence="2 3" key="1">
    <citation type="submission" date="2023-06" db="EMBL/GenBank/DDBJ databases">
        <title>Complete Genome Sequence of Gallibacterium anatis Strain BJF12, Isolated from a chicken with diarrhea.</title>
        <authorList>
            <person name="Guo F."/>
            <person name="Bu W."/>
            <person name="Xu F."/>
            <person name="Wen T."/>
        </authorList>
    </citation>
    <scope>NUCLEOTIDE SEQUENCE [LARGE SCALE GENOMIC DNA]</scope>
    <source>
        <strain evidence="2 3">BJF12</strain>
    </source>
</reference>
<dbReference type="AlphaFoldDB" id="A0AAX3XBR4"/>
<feature type="transmembrane region" description="Helical" evidence="1">
    <location>
        <begin position="107"/>
        <end position="130"/>
    </location>
</feature>
<keyword evidence="1" id="KW-0472">Membrane</keyword>
<dbReference type="InterPro" id="IPR008523">
    <property type="entry name" value="DUF805"/>
</dbReference>
<sequence length="136" mass="16007">MFKQLLTNKAFENIYGQLFSFDGKVGRGKYFFYATPCLLITIFLFISSFYFNQKLELYFYYAYSRLDGVIILGSLTFLSFLSFLLFIYIFFSFSIRRLNDLLLSKKWVLIILIPLINLVLLFILFSVSGIDSKKEP</sequence>
<protein>
    <submittedName>
        <fullName evidence="2">DUF805 domain-containing protein</fullName>
    </submittedName>
</protein>
<feature type="transmembrane region" description="Helical" evidence="1">
    <location>
        <begin position="71"/>
        <end position="95"/>
    </location>
</feature>
<keyword evidence="3" id="KW-1185">Reference proteome</keyword>
<accession>A0AAX3XBR4</accession>
<dbReference type="EMBL" id="CP126975">
    <property type="protein sequence ID" value="WIM79487.1"/>
    <property type="molecule type" value="Genomic_DNA"/>
</dbReference>
<dbReference type="Proteomes" id="UP001226750">
    <property type="component" value="Chromosome"/>
</dbReference>
<dbReference type="GO" id="GO:0016020">
    <property type="term" value="C:membrane"/>
    <property type="evidence" value="ECO:0007669"/>
    <property type="project" value="InterPro"/>
</dbReference>
<dbReference type="RefSeq" id="WP_021462089.1">
    <property type="nucleotide sequence ID" value="NZ_AP035889.1"/>
</dbReference>
<proteinExistence type="predicted"/>
<organism evidence="2 3">
    <name type="scientific">Gallibacterium anatis</name>
    <dbReference type="NCBI Taxonomy" id="750"/>
    <lineage>
        <taxon>Bacteria</taxon>
        <taxon>Pseudomonadati</taxon>
        <taxon>Pseudomonadota</taxon>
        <taxon>Gammaproteobacteria</taxon>
        <taxon>Pasteurellales</taxon>
        <taxon>Pasteurellaceae</taxon>
        <taxon>Gallibacterium</taxon>
    </lineage>
</organism>
<gene>
    <name evidence="2" type="ORF">QP018_12245</name>
</gene>
<evidence type="ECO:0000313" key="2">
    <source>
        <dbReference type="EMBL" id="WIM79487.1"/>
    </source>
</evidence>
<evidence type="ECO:0000256" key="1">
    <source>
        <dbReference type="SAM" id="Phobius"/>
    </source>
</evidence>
<feature type="transmembrane region" description="Helical" evidence="1">
    <location>
        <begin position="30"/>
        <end position="51"/>
    </location>
</feature>
<dbReference type="Pfam" id="PF05656">
    <property type="entry name" value="DUF805"/>
    <property type="match status" value="1"/>
</dbReference>
<keyword evidence="1" id="KW-1133">Transmembrane helix</keyword>
<evidence type="ECO:0000313" key="3">
    <source>
        <dbReference type="Proteomes" id="UP001226750"/>
    </source>
</evidence>
<name>A0AAX3XBR4_9PAST</name>
<keyword evidence="1" id="KW-0812">Transmembrane</keyword>